<evidence type="ECO:0000313" key="3">
    <source>
        <dbReference type="Proteomes" id="UP000054721"/>
    </source>
</evidence>
<organism evidence="2 3">
    <name type="scientific">Trichinella nativa</name>
    <dbReference type="NCBI Taxonomy" id="6335"/>
    <lineage>
        <taxon>Eukaryota</taxon>
        <taxon>Metazoa</taxon>
        <taxon>Ecdysozoa</taxon>
        <taxon>Nematoda</taxon>
        <taxon>Enoplea</taxon>
        <taxon>Dorylaimia</taxon>
        <taxon>Trichinellida</taxon>
        <taxon>Trichinellidae</taxon>
        <taxon>Trichinella</taxon>
    </lineage>
</organism>
<dbReference type="Proteomes" id="UP000054721">
    <property type="component" value="Unassembled WGS sequence"/>
</dbReference>
<evidence type="ECO:0000256" key="1">
    <source>
        <dbReference type="SAM" id="MobiDB-lite"/>
    </source>
</evidence>
<accession>A0A0V1LRR6</accession>
<reference evidence="2 3" key="1">
    <citation type="submission" date="2015-05" db="EMBL/GenBank/DDBJ databases">
        <title>Evolution of Trichinella species and genotypes.</title>
        <authorList>
            <person name="Korhonen P.K."/>
            <person name="Edoardo P."/>
            <person name="Giuseppe L.R."/>
            <person name="Gasser R.B."/>
        </authorList>
    </citation>
    <scope>NUCLEOTIDE SEQUENCE [LARGE SCALE GENOMIC DNA]</scope>
    <source>
        <strain evidence="2">ISS10</strain>
    </source>
</reference>
<dbReference type="EMBL" id="JYDW01000011">
    <property type="protein sequence ID" value="KRZ62144.1"/>
    <property type="molecule type" value="Genomic_DNA"/>
</dbReference>
<feature type="region of interest" description="Disordered" evidence="1">
    <location>
        <begin position="44"/>
        <end position="82"/>
    </location>
</feature>
<gene>
    <name evidence="2" type="ORF">T02_7350</name>
</gene>
<dbReference type="AlphaFoldDB" id="A0A0V1LRR6"/>
<sequence length="82" mass="9487">MLIGGATRLKEKENDRDRKTVVMFCFAGARVGWRFVIFPRKASSLPSHKNQKHRDEQNGRGDDRRELPPLHADLVRNGFAFH</sequence>
<comment type="caution">
    <text evidence="2">The sequence shown here is derived from an EMBL/GenBank/DDBJ whole genome shotgun (WGS) entry which is preliminary data.</text>
</comment>
<dbReference type="OrthoDB" id="2194683at2759"/>
<protein>
    <submittedName>
        <fullName evidence="2">Uncharacterized protein</fullName>
    </submittedName>
</protein>
<feature type="compositionally biased region" description="Basic and acidic residues" evidence="1">
    <location>
        <begin position="53"/>
        <end position="68"/>
    </location>
</feature>
<keyword evidence="3" id="KW-1185">Reference proteome</keyword>
<name>A0A0V1LRR6_9BILA</name>
<evidence type="ECO:0000313" key="2">
    <source>
        <dbReference type="EMBL" id="KRZ62144.1"/>
    </source>
</evidence>
<proteinExistence type="predicted"/>